<dbReference type="InterPro" id="IPR023885">
    <property type="entry name" value="4Fe4S-binding_SPASM_dom"/>
</dbReference>
<dbReference type="InterPro" id="IPR058240">
    <property type="entry name" value="rSAM_sf"/>
</dbReference>
<proteinExistence type="predicted"/>
<gene>
    <name evidence="7" type="ORF">FPOEFMDM_00021</name>
</gene>
<dbReference type="Pfam" id="PF13186">
    <property type="entry name" value="SPASM"/>
    <property type="match status" value="1"/>
</dbReference>
<evidence type="ECO:0000256" key="4">
    <source>
        <dbReference type="ARBA" id="ARBA00023014"/>
    </source>
</evidence>
<evidence type="ECO:0008006" key="8">
    <source>
        <dbReference type="Google" id="ProtNLM"/>
    </source>
</evidence>
<dbReference type="GO" id="GO:0046872">
    <property type="term" value="F:metal ion binding"/>
    <property type="evidence" value="ECO:0007669"/>
    <property type="project" value="UniProtKB-KW"/>
</dbReference>
<dbReference type="SFLD" id="SFLDS00029">
    <property type="entry name" value="Radical_SAM"/>
    <property type="match status" value="1"/>
</dbReference>
<dbReference type="InterPro" id="IPR013785">
    <property type="entry name" value="Aldolase_TIM"/>
</dbReference>
<keyword evidence="1" id="KW-0949">S-adenosyl-L-methionine</keyword>
<evidence type="ECO:0000256" key="2">
    <source>
        <dbReference type="ARBA" id="ARBA00022723"/>
    </source>
</evidence>
<dbReference type="AlphaFoldDB" id="A0A7G9Z452"/>
<name>A0A7G9Z452_9EURY</name>
<evidence type="ECO:0000256" key="1">
    <source>
        <dbReference type="ARBA" id="ARBA00022691"/>
    </source>
</evidence>
<feature type="domain" description="4Fe4S-binding SPASM" evidence="6">
    <location>
        <begin position="263"/>
        <end position="309"/>
    </location>
</feature>
<reference evidence="7" key="1">
    <citation type="submission" date="2020-06" db="EMBL/GenBank/DDBJ databases">
        <title>Unique genomic features of the anaerobic methanotrophic archaea.</title>
        <authorList>
            <person name="Chadwick G.L."/>
            <person name="Skennerton C.T."/>
            <person name="Laso-Perez R."/>
            <person name="Leu A.O."/>
            <person name="Speth D.R."/>
            <person name="Yu H."/>
            <person name="Morgan-Lang C."/>
            <person name="Hatzenpichler R."/>
            <person name="Goudeau D."/>
            <person name="Malmstrom R."/>
            <person name="Brazelton W.J."/>
            <person name="Woyke T."/>
            <person name="Hallam S.J."/>
            <person name="Tyson G.W."/>
            <person name="Wegener G."/>
            <person name="Boetius A."/>
            <person name="Orphan V."/>
        </authorList>
    </citation>
    <scope>NUCLEOTIDE SEQUENCE</scope>
</reference>
<keyword evidence="3" id="KW-0408">Iron</keyword>
<keyword evidence="4" id="KW-0411">Iron-sulfur</keyword>
<dbReference type="InterPro" id="IPR050377">
    <property type="entry name" value="Radical_SAM_PqqE_MftC-like"/>
</dbReference>
<protein>
    <recommendedName>
        <fullName evidence="8">Radical SAM core domain-containing protein</fullName>
    </recommendedName>
</protein>
<dbReference type="InterPro" id="IPR007197">
    <property type="entry name" value="rSAM"/>
</dbReference>
<evidence type="ECO:0000256" key="3">
    <source>
        <dbReference type="ARBA" id="ARBA00023004"/>
    </source>
</evidence>
<dbReference type="Gene3D" id="3.20.20.70">
    <property type="entry name" value="Aldolase class I"/>
    <property type="match status" value="1"/>
</dbReference>
<evidence type="ECO:0000259" key="6">
    <source>
        <dbReference type="Pfam" id="PF13186"/>
    </source>
</evidence>
<dbReference type="PANTHER" id="PTHR11228:SF7">
    <property type="entry name" value="PQQA PEPTIDE CYCLASE"/>
    <property type="match status" value="1"/>
</dbReference>
<evidence type="ECO:0000313" key="7">
    <source>
        <dbReference type="EMBL" id="QNO55036.1"/>
    </source>
</evidence>
<dbReference type="GO" id="GO:0051536">
    <property type="term" value="F:iron-sulfur cluster binding"/>
    <property type="evidence" value="ECO:0007669"/>
    <property type="project" value="UniProtKB-KW"/>
</dbReference>
<dbReference type="PANTHER" id="PTHR11228">
    <property type="entry name" value="RADICAL SAM DOMAIN PROTEIN"/>
    <property type="match status" value="1"/>
</dbReference>
<dbReference type="EMBL" id="MT631601">
    <property type="protein sequence ID" value="QNO55036.1"/>
    <property type="molecule type" value="Genomic_DNA"/>
</dbReference>
<feature type="domain" description="Radical SAM core" evidence="5">
    <location>
        <begin position="48"/>
        <end position="199"/>
    </location>
</feature>
<dbReference type="CDD" id="cd01335">
    <property type="entry name" value="Radical_SAM"/>
    <property type="match status" value="1"/>
</dbReference>
<dbReference type="SUPFAM" id="SSF102114">
    <property type="entry name" value="Radical SAM enzymes"/>
    <property type="match status" value="1"/>
</dbReference>
<sequence length="337" mass="39576">MIRYKHWMKILKPSVTEALTSNEQVLHLKNNFLSRKNIEFPQFIGLMLSRVCDANCIFCPIWKVSSYSERKFMPLQGVKKVAEELSERNYCGVINLGENGDALLNPDFKEIVKLLNDYVPNASIILYTSAKYLDEQTSHFLLDHGLSHLTLNIDGASKTTYEFSKRGCNFEKVRENLKNFIKIRNSSESNCRITIWILPPKRYVEVRKGKRINISYDADGIINYWSKYLSRKDTINEVIYFYNWMSRPQKIKRDKSCPLIWEILEKCFISTEGNAYFCCLDYTTKLVYGNILESSIYILWNGKKRREIISKIIQKNLMMLENHVFIVTKRMITYAVI</sequence>
<evidence type="ECO:0000259" key="5">
    <source>
        <dbReference type="Pfam" id="PF04055"/>
    </source>
</evidence>
<organism evidence="7">
    <name type="scientific">Candidatus Methanophaga sp. ANME-1 ERB7</name>
    <dbReference type="NCBI Taxonomy" id="2759913"/>
    <lineage>
        <taxon>Archaea</taxon>
        <taxon>Methanobacteriati</taxon>
        <taxon>Methanobacteriota</taxon>
        <taxon>Stenosarchaea group</taxon>
        <taxon>Methanomicrobia</taxon>
        <taxon>Candidatus Methanophagales</taxon>
        <taxon>Candidatus Methanophagaceae</taxon>
        <taxon>Candidatus Methanophaga</taxon>
    </lineage>
</organism>
<keyword evidence="2" id="KW-0479">Metal-binding</keyword>
<dbReference type="CDD" id="cd21109">
    <property type="entry name" value="SPASM"/>
    <property type="match status" value="1"/>
</dbReference>
<accession>A0A7G9Z452</accession>
<dbReference type="GO" id="GO:0003824">
    <property type="term" value="F:catalytic activity"/>
    <property type="evidence" value="ECO:0007669"/>
    <property type="project" value="InterPro"/>
</dbReference>
<dbReference type="Pfam" id="PF04055">
    <property type="entry name" value="Radical_SAM"/>
    <property type="match status" value="1"/>
</dbReference>